<evidence type="ECO:0000256" key="2">
    <source>
        <dbReference type="SAM" id="SignalP"/>
    </source>
</evidence>
<reference evidence="3 4" key="1">
    <citation type="journal article" date="2018" name="PLoS Pathog.">
        <title>Evolution of structural diversity of trichothecenes, a family of toxins produced by plant pathogenic and entomopathogenic fungi.</title>
        <authorList>
            <person name="Proctor R.H."/>
            <person name="McCormick S.P."/>
            <person name="Kim H.S."/>
            <person name="Cardoza R.E."/>
            <person name="Stanley A.M."/>
            <person name="Lindo L."/>
            <person name="Kelly A."/>
            <person name="Brown D.W."/>
            <person name="Lee T."/>
            <person name="Vaughan M.M."/>
            <person name="Alexander N.J."/>
            <person name="Busman M."/>
            <person name="Gutierrez S."/>
        </authorList>
    </citation>
    <scope>NUCLEOTIDE SEQUENCE [LARGE SCALE GENOMIC DNA]</scope>
    <source>
        <strain evidence="3 4">NRRL 3299</strain>
    </source>
</reference>
<proteinExistence type="predicted"/>
<evidence type="ECO:0000313" key="3">
    <source>
        <dbReference type="EMBL" id="RGP72493.1"/>
    </source>
</evidence>
<protein>
    <submittedName>
        <fullName evidence="3">Hydrophobin 1</fullName>
    </submittedName>
</protein>
<feature type="chain" id="PRO_5017375709" evidence="2">
    <location>
        <begin position="18"/>
        <end position="120"/>
    </location>
</feature>
<name>A0A395SJ72_FUSSP</name>
<sequence length="120" mass="11919">MKFFTVTLLALATGALALPGGGGGGPKPPAPPPKPVKPSKPTNQQQISCGNGQSLYCCTNDGNKKNDVTCASASNGGIGGICNGIQVCCNNNQGTQGCNIGNGGGTINFNEGGWGGPWLL</sequence>
<evidence type="ECO:0000256" key="1">
    <source>
        <dbReference type="SAM" id="MobiDB-lite"/>
    </source>
</evidence>
<organism evidence="3 4">
    <name type="scientific">Fusarium sporotrichioides</name>
    <dbReference type="NCBI Taxonomy" id="5514"/>
    <lineage>
        <taxon>Eukaryota</taxon>
        <taxon>Fungi</taxon>
        <taxon>Dikarya</taxon>
        <taxon>Ascomycota</taxon>
        <taxon>Pezizomycotina</taxon>
        <taxon>Sordariomycetes</taxon>
        <taxon>Hypocreomycetidae</taxon>
        <taxon>Hypocreales</taxon>
        <taxon>Nectriaceae</taxon>
        <taxon>Fusarium</taxon>
    </lineage>
</organism>
<keyword evidence="2" id="KW-0732">Signal</keyword>
<dbReference type="EMBL" id="PXOF01000034">
    <property type="protein sequence ID" value="RGP72493.1"/>
    <property type="molecule type" value="Genomic_DNA"/>
</dbReference>
<feature type="signal peptide" evidence="2">
    <location>
        <begin position="1"/>
        <end position="17"/>
    </location>
</feature>
<comment type="caution">
    <text evidence="3">The sequence shown here is derived from an EMBL/GenBank/DDBJ whole genome shotgun (WGS) entry which is preliminary data.</text>
</comment>
<feature type="compositionally biased region" description="Pro residues" evidence="1">
    <location>
        <begin position="26"/>
        <end position="38"/>
    </location>
</feature>
<keyword evidence="4" id="KW-1185">Reference proteome</keyword>
<gene>
    <name evidence="3" type="ORF">FSPOR_2704</name>
</gene>
<feature type="region of interest" description="Disordered" evidence="1">
    <location>
        <begin position="19"/>
        <end position="46"/>
    </location>
</feature>
<accession>A0A395SJ72</accession>
<dbReference type="AlphaFoldDB" id="A0A395SJ72"/>
<dbReference type="Proteomes" id="UP000266152">
    <property type="component" value="Unassembled WGS sequence"/>
</dbReference>
<evidence type="ECO:0000313" key="4">
    <source>
        <dbReference type="Proteomes" id="UP000266152"/>
    </source>
</evidence>